<proteinExistence type="predicted"/>
<dbReference type="Gene3D" id="3.90.550.10">
    <property type="entry name" value="Spore Coat Polysaccharide Biosynthesis Protein SpsA, Chain A"/>
    <property type="match status" value="1"/>
</dbReference>
<dbReference type="Pfam" id="PF00535">
    <property type="entry name" value="Glycos_transf_2"/>
    <property type="match status" value="1"/>
</dbReference>
<evidence type="ECO:0000313" key="4">
    <source>
        <dbReference type="Proteomes" id="UP000177199"/>
    </source>
</evidence>
<keyword evidence="1" id="KW-0472">Membrane</keyword>
<comment type="caution">
    <text evidence="3">The sequence shown here is derived from an EMBL/GenBank/DDBJ whole genome shotgun (WGS) entry which is preliminary data.</text>
</comment>
<name>A0A1F7HFQ9_9BACT</name>
<dbReference type="PANTHER" id="PTHR43630">
    <property type="entry name" value="POLY-BETA-1,6-N-ACETYL-D-GLUCOSAMINE SYNTHASE"/>
    <property type="match status" value="1"/>
</dbReference>
<reference evidence="3 4" key="1">
    <citation type="journal article" date="2016" name="Nat. Commun.">
        <title>Thousands of microbial genomes shed light on interconnected biogeochemical processes in an aquifer system.</title>
        <authorList>
            <person name="Anantharaman K."/>
            <person name="Brown C.T."/>
            <person name="Hug L.A."/>
            <person name="Sharon I."/>
            <person name="Castelle C.J."/>
            <person name="Probst A.J."/>
            <person name="Thomas B.C."/>
            <person name="Singh A."/>
            <person name="Wilkins M.J."/>
            <person name="Karaoz U."/>
            <person name="Brodie E.L."/>
            <person name="Williams K.H."/>
            <person name="Hubbard S.S."/>
            <person name="Banfield J.F."/>
        </authorList>
    </citation>
    <scope>NUCLEOTIDE SEQUENCE [LARGE SCALE GENOMIC DNA]</scope>
</reference>
<evidence type="ECO:0000259" key="2">
    <source>
        <dbReference type="Pfam" id="PF00535"/>
    </source>
</evidence>
<dbReference type="PANTHER" id="PTHR43630:SF2">
    <property type="entry name" value="GLYCOSYLTRANSFERASE"/>
    <property type="match status" value="1"/>
</dbReference>
<accession>A0A1F7HFQ9</accession>
<sequence>MKTGINIWLKKFKVRKYFVSIIIPTYNAQKFLDRCLKSIKKQDFPKNKYEILIIDGDSTDNTVAVAKEWGAKILENPFRDAESGKAIGINNAKGEIIALIDADNELVEKTWLSQMVKPLQKDKKVFGVESPWLVRENDSSLNQYFALLRIADPLARKLHPRANIIDKKDYLIYEIKVGEAPVIGANGFLYRKNFINKIGFGEKFEEVNFVSKLVSRGFIRYAVPKNIGIYHHYVSSVKDYIKKRIKIGKKFMARKAKRQETWVDKTTKIDFLMSVLYNISIIGPLIESIREYSKSKNPAWFWHPIISFLTIIIYTLIFILSKLKIV</sequence>
<protein>
    <recommendedName>
        <fullName evidence="2">Glycosyltransferase 2-like domain-containing protein</fullName>
    </recommendedName>
</protein>
<keyword evidence="1" id="KW-1133">Transmembrane helix</keyword>
<dbReference type="AlphaFoldDB" id="A0A1F7HFQ9"/>
<dbReference type="InterPro" id="IPR029044">
    <property type="entry name" value="Nucleotide-diphossugar_trans"/>
</dbReference>
<dbReference type="InterPro" id="IPR001173">
    <property type="entry name" value="Glyco_trans_2-like"/>
</dbReference>
<dbReference type="Proteomes" id="UP000177199">
    <property type="component" value="Unassembled WGS sequence"/>
</dbReference>
<keyword evidence="1" id="KW-0812">Transmembrane</keyword>
<evidence type="ECO:0000256" key="1">
    <source>
        <dbReference type="SAM" id="Phobius"/>
    </source>
</evidence>
<dbReference type="EMBL" id="MFZV01000057">
    <property type="protein sequence ID" value="OGK29796.1"/>
    <property type="molecule type" value="Genomic_DNA"/>
</dbReference>
<evidence type="ECO:0000313" key="3">
    <source>
        <dbReference type="EMBL" id="OGK29796.1"/>
    </source>
</evidence>
<organism evidence="3 4">
    <name type="scientific">Candidatus Roizmanbacteria bacterium RIFCSPHIGHO2_12_FULL_33_9</name>
    <dbReference type="NCBI Taxonomy" id="1802045"/>
    <lineage>
        <taxon>Bacteria</taxon>
        <taxon>Candidatus Roizmaniibacteriota</taxon>
    </lineage>
</organism>
<dbReference type="SUPFAM" id="SSF53448">
    <property type="entry name" value="Nucleotide-diphospho-sugar transferases"/>
    <property type="match status" value="1"/>
</dbReference>
<gene>
    <name evidence="3" type="ORF">A3F29_01850</name>
</gene>
<feature type="transmembrane region" description="Helical" evidence="1">
    <location>
        <begin position="300"/>
        <end position="320"/>
    </location>
</feature>
<feature type="domain" description="Glycosyltransferase 2-like" evidence="2">
    <location>
        <begin position="20"/>
        <end position="125"/>
    </location>
</feature>